<reference evidence="1" key="1">
    <citation type="submission" date="2021-03" db="EMBL/GenBank/DDBJ databases">
        <title>Draft genome sequence of rust myrtle Austropuccinia psidii MF-1, a brazilian biotype.</title>
        <authorList>
            <person name="Quecine M.C."/>
            <person name="Pachon D.M.R."/>
            <person name="Bonatelli M.L."/>
            <person name="Correr F.H."/>
            <person name="Franceschini L.M."/>
            <person name="Leite T.F."/>
            <person name="Margarido G.R.A."/>
            <person name="Almeida C.A."/>
            <person name="Ferrarezi J.A."/>
            <person name="Labate C.A."/>
        </authorList>
    </citation>
    <scope>NUCLEOTIDE SEQUENCE</scope>
    <source>
        <strain evidence="1">MF-1</strain>
    </source>
</reference>
<sequence>MQVPDCIQMQALKKLAMIIGEIVPHAAGVEGLFSMISAIKTKFRNPMQPTILKMLSQIKFQLVQSLKSHNKEETRSTKRMDRFSSSCEFDQMRGCDAFDSPGELEEFEEGVFGFENQPISRQDAFIDTLFYLSLWGMNTMGL</sequence>
<dbReference type="EMBL" id="AVOT02028872">
    <property type="protein sequence ID" value="MBW0521504.1"/>
    <property type="molecule type" value="Genomic_DNA"/>
</dbReference>
<organism evidence="1 2">
    <name type="scientific">Austropuccinia psidii MF-1</name>
    <dbReference type="NCBI Taxonomy" id="1389203"/>
    <lineage>
        <taxon>Eukaryota</taxon>
        <taxon>Fungi</taxon>
        <taxon>Dikarya</taxon>
        <taxon>Basidiomycota</taxon>
        <taxon>Pucciniomycotina</taxon>
        <taxon>Pucciniomycetes</taxon>
        <taxon>Pucciniales</taxon>
        <taxon>Sphaerophragmiaceae</taxon>
        <taxon>Austropuccinia</taxon>
    </lineage>
</organism>
<accession>A0A9Q3EHQ7</accession>
<name>A0A9Q3EHQ7_9BASI</name>
<evidence type="ECO:0000313" key="2">
    <source>
        <dbReference type="Proteomes" id="UP000765509"/>
    </source>
</evidence>
<protein>
    <submittedName>
        <fullName evidence="1">Uncharacterized protein</fullName>
    </submittedName>
</protein>
<dbReference type="OrthoDB" id="2445862at2759"/>
<dbReference type="AlphaFoldDB" id="A0A9Q3EHQ7"/>
<gene>
    <name evidence="1" type="ORF">O181_061219</name>
</gene>
<comment type="caution">
    <text evidence="1">The sequence shown here is derived from an EMBL/GenBank/DDBJ whole genome shotgun (WGS) entry which is preliminary data.</text>
</comment>
<keyword evidence="2" id="KW-1185">Reference proteome</keyword>
<proteinExistence type="predicted"/>
<dbReference type="Proteomes" id="UP000765509">
    <property type="component" value="Unassembled WGS sequence"/>
</dbReference>
<evidence type="ECO:0000313" key="1">
    <source>
        <dbReference type="EMBL" id="MBW0521504.1"/>
    </source>
</evidence>